<protein>
    <submittedName>
        <fullName evidence="1">Uncharacterized protein</fullName>
    </submittedName>
</protein>
<name>A0ABW3XMZ8_9ACTN</name>
<keyword evidence="2" id="KW-1185">Reference proteome</keyword>
<proteinExistence type="predicted"/>
<dbReference type="RefSeq" id="WP_381236339.1">
    <property type="nucleotide sequence ID" value="NZ_JBHSKH010000028.1"/>
</dbReference>
<sequence>MTARRKEGAHCIKMMFDDGGHHGADLPTLDGPTGSRAMFATDTTKAALDHATDTLHTLAALWRNESTADPLARLTGHGWSARSREITDLAGQYGRPVPPAFDPTVPGTARITLLQATRT</sequence>
<dbReference type="EMBL" id="JBHTMM010000063">
    <property type="protein sequence ID" value="MFD1310937.1"/>
    <property type="molecule type" value="Genomic_DNA"/>
</dbReference>
<accession>A0ABW3XMZ8</accession>
<organism evidence="1 2">
    <name type="scientific">Streptomyces kaempferi</name>
    <dbReference type="NCBI Taxonomy" id="333725"/>
    <lineage>
        <taxon>Bacteria</taxon>
        <taxon>Bacillati</taxon>
        <taxon>Actinomycetota</taxon>
        <taxon>Actinomycetes</taxon>
        <taxon>Kitasatosporales</taxon>
        <taxon>Streptomycetaceae</taxon>
        <taxon>Streptomyces</taxon>
    </lineage>
</organism>
<dbReference type="Proteomes" id="UP001597058">
    <property type="component" value="Unassembled WGS sequence"/>
</dbReference>
<gene>
    <name evidence="1" type="ORF">ACFQ5X_34540</name>
</gene>
<reference evidence="2" key="1">
    <citation type="journal article" date="2019" name="Int. J. Syst. Evol. Microbiol.">
        <title>The Global Catalogue of Microorganisms (GCM) 10K type strain sequencing project: providing services to taxonomists for standard genome sequencing and annotation.</title>
        <authorList>
            <consortium name="The Broad Institute Genomics Platform"/>
            <consortium name="The Broad Institute Genome Sequencing Center for Infectious Disease"/>
            <person name="Wu L."/>
            <person name="Ma J."/>
        </authorList>
    </citation>
    <scope>NUCLEOTIDE SEQUENCE [LARGE SCALE GENOMIC DNA]</scope>
    <source>
        <strain evidence="2">CGMCC 4.7020</strain>
    </source>
</reference>
<evidence type="ECO:0000313" key="2">
    <source>
        <dbReference type="Proteomes" id="UP001597058"/>
    </source>
</evidence>
<comment type="caution">
    <text evidence="1">The sequence shown here is derived from an EMBL/GenBank/DDBJ whole genome shotgun (WGS) entry which is preliminary data.</text>
</comment>
<evidence type="ECO:0000313" key="1">
    <source>
        <dbReference type="EMBL" id="MFD1310937.1"/>
    </source>
</evidence>